<dbReference type="InterPro" id="IPR036259">
    <property type="entry name" value="MFS_trans_sf"/>
</dbReference>
<dbReference type="InterPro" id="IPR050375">
    <property type="entry name" value="MFS_TsgA-like"/>
</dbReference>
<dbReference type="PROSITE" id="PS50850">
    <property type="entry name" value="MFS"/>
    <property type="match status" value="1"/>
</dbReference>
<dbReference type="SUPFAM" id="SSF103473">
    <property type="entry name" value="MFS general substrate transporter"/>
    <property type="match status" value="1"/>
</dbReference>
<keyword evidence="3" id="KW-0812">Transmembrane</keyword>
<evidence type="ECO:0000313" key="5">
    <source>
        <dbReference type="EMBL" id="MPM65029.1"/>
    </source>
</evidence>
<name>A0A645BHT2_9ZZZZ</name>
<feature type="transmembrane region" description="Helical" evidence="3">
    <location>
        <begin position="184"/>
        <end position="202"/>
    </location>
</feature>
<feature type="transmembrane region" description="Helical" evidence="3">
    <location>
        <begin position="268"/>
        <end position="287"/>
    </location>
</feature>
<dbReference type="Gene3D" id="1.20.1250.20">
    <property type="entry name" value="MFS general substrate transporter like domains"/>
    <property type="match status" value="2"/>
</dbReference>
<accession>A0A645BHT2</accession>
<dbReference type="PANTHER" id="PTHR43702:SF3">
    <property type="entry name" value="PROTEIN TSGA"/>
    <property type="match status" value="1"/>
</dbReference>
<evidence type="ECO:0000256" key="3">
    <source>
        <dbReference type="SAM" id="Phobius"/>
    </source>
</evidence>
<feature type="transmembrane region" description="Helical" evidence="3">
    <location>
        <begin position="233"/>
        <end position="256"/>
    </location>
</feature>
<feature type="transmembrane region" description="Helical" evidence="3">
    <location>
        <begin position="67"/>
        <end position="90"/>
    </location>
</feature>
<dbReference type="GO" id="GO:0022857">
    <property type="term" value="F:transmembrane transporter activity"/>
    <property type="evidence" value="ECO:0007669"/>
    <property type="project" value="InterPro"/>
</dbReference>
<feature type="transmembrane region" description="Helical" evidence="3">
    <location>
        <begin position="142"/>
        <end position="164"/>
    </location>
</feature>
<dbReference type="Pfam" id="PF07690">
    <property type="entry name" value="MFS_1"/>
    <property type="match status" value="1"/>
</dbReference>
<keyword evidence="3" id="KW-1133">Transmembrane helix</keyword>
<keyword evidence="2" id="KW-1003">Cell membrane</keyword>
<feature type="transmembrane region" description="Helical" evidence="3">
    <location>
        <begin position="34"/>
        <end position="55"/>
    </location>
</feature>
<dbReference type="PANTHER" id="PTHR43702">
    <property type="entry name" value="L-FUCOSE-PROTON SYMPORTER"/>
    <property type="match status" value="1"/>
</dbReference>
<evidence type="ECO:0000256" key="1">
    <source>
        <dbReference type="ARBA" id="ARBA00004429"/>
    </source>
</evidence>
<dbReference type="AlphaFoldDB" id="A0A645BHT2"/>
<proteinExistence type="predicted"/>
<feature type="transmembrane region" description="Helical" evidence="3">
    <location>
        <begin position="209"/>
        <end position="227"/>
    </location>
</feature>
<keyword evidence="3" id="KW-0472">Membrane</keyword>
<dbReference type="InterPro" id="IPR020846">
    <property type="entry name" value="MFS_dom"/>
</dbReference>
<organism evidence="5">
    <name type="scientific">bioreactor metagenome</name>
    <dbReference type="NCBI Taxonomy" id="1076179"/>
    <lineage>
        <taxon>unclassified sequences</taxon>
        <taxon>metagenomes</taxon>
        <taxon>ecological metagenomes</taxon>
    </lineage>
</organism>
<protein>
    <recommendedName>
        <fullName evidence="4">Major facilitator superfamily (MFS) profile domain-containing protein</fullName>
    </recommendedName>
</protein>
<sequence length="319" mass="34736">MGKAGRKKTVLLALATTCVAMIIPFLFYTFYTVLIAFILLGISNTILQVSLNPLVAAMFNKEKTASILTLGQFIKSVCSFFGPIVAGFTASRFGDWKLTFAVFAAISVISVFLLAFSKVEELGFKSTPATFSGALGLLKDKFIFFCFLSIFLIVGFDVGLNVSIPELLMRHAGLTLENAGYGNSVYFAAKTTGAFLGTFLLLKIKPMKYLLVSLFVALLSYLALMLIHEVWSLRVLIFMLGFAGANVFSIIFSFALQRFPSRSNEISALMIMGVVGGAVIPFVQGLINDSISFTAALSVIFASLLLILIFTFNLKKNVQ</sequence>
<dbReference type="InterPro" id="IPR011701">
    <property type="entry name" value="MFS"/>
</dbReference>
<dbReference type="GO" id="GO:0005886">
    <property type="term" value="C:plasma membrane"/>
    <property type="evidence" value="ECO:0007669"/>
    <property type="project" value="UniProtKB-SubCell"/>
</dbReference>
<evidence type="ECO:0000256" key="2">
    <source>
        <dbReference type="ARBA" id="ARBA00022475"/>
    </source>
</evidence>
<comment type="subcellular location">
    <subcellularLocation>
        <location evidence="1">Cell inner membrane</location>
        <topology evidence="1">Multi-pass membrane protein</topology>
    </subcellularLocation>
</comment>
<reference evidence="5" key="1">
    <citation type="submission" date="2019-08" db="EMBL/GenBank/DDBJ databases">
        <authorList>
            <person name="Kucharzyk K."/>
            <person name="Murdoch R.W."/>
            <person name="Higgins S."/>
            <person name="Loffler F."/>
        </authorList>
    </citation>
    <scope>NUCLEOTIDE SEQUENCE</scope>
</reference>
<evidence type="ECO:0000259" key="4">
    <source>
        <dbReference type="PROSITE" id="PS50850"/>
    </source>
</evidence>
<dbReference type="EMBL" id="VSSQ01020289">
    <property type="protein sequence ID" value="MPM65029.1"/>
    <property type="molecule type" value="Genomic_DNA"/>
</dbReference>
<comment type="caution">
    <text evidence="5">The sequence shown here is derived from an EMBL/GenBank/DDBJ whole genome shotgun (WGS) entry which is preliminary data.</text>
</comment>
<gene>
    <name evidence="5" type="ORF">SDC9_111921</name>
</gene>
<feature type="transmembrane region" description="Helical" evidence="3">
    <location>
        <begin position="9"/>
        <end position="28"/>
    </location>
</feature>
<feature type="domain" description="Major facilitator superfamily (MFS) profile" evidence="4">
    <location>
        <begin position="1"/>
        <end position="319"/>
    </location>
</feature>
<feature type="transmembrane region" description="Helical" evidence="3">
    <location>
        <begin position="96"/>
        <end position="116"/>
    </location>
</feature>
<feature type="transmembrane region" description="Helical" evidence="3">
    <location>
        <begin position="293"/>
        <end position="314"/>
    </location>
</feature>